<dbReference type="EMBL" id="BTRK01000002">
    <property type="protein sequence ID" value="GMR38145.1"/>
    <property type="molecule type" value="Genomic_DNA"/>
</dbReference>
<reference evidence="3" key="1">
    <citation type="submission" date="2022-10" db="EMBL/GenBank/DDBJ databases">
        <title>Genome assembly of Pristionchus species.</title>
        <authorList>
            <person name="Yoshida K."/>
            <person name="Sommer R.J."/>
        </authorList>
    </citation>
    <scope>NUCLEOTIDE SEQUENCE [LARGE SCALE GENOMIC DNA]</scope>
    <source>
        <strain evidence="3">RS5460</strain>
    </source>
</reference>
<keyword evidence="3" id="KW-1185">Reference proteome</keyword>
<comment type="caution">
    <text evidence="2">The sequence shown here is derived from an EMBL/GenBank/DDBJ whole genome shotgun (WGS) entry which is preliminary data.</text>
</comment>
<feature type="compositionally biased region" description="Basic and acidic residues" evidence="1">
    <location>
        <begin position="87"/>
        <end position="97"/>
    </location>
</feature>
<name>A0AAN4ZJI4_9BILA</name>
<evidence type="ECO:0000313" key="3">
    <source>
        <dbReference type="Proteomes" id="UP001328107"/>
    </source>
</evidence>
<feature type="region of interest" description="Disordered" evidence="1">
    <location>
        <begin position="67"/>
        <end position="97"/>
    </location>
</feature>
<organism evidence="2 3">
    <name type="scientific">Pristionchus mayeri</name>
    <dbReference type="NCBI Taxonomy" id="1317129"/>
    <lineage>
        <taxon>Eukaryota</taxon>
        <taxon>Metazoa</taxon>
        <taxon>Ecdysozoa</taxon>
        <taxon>Nematoda</taxon>
        <taxon>Chromadorea</taxon>
        <taxon>Rhabditida</taxon>
        <taxon>Rhabditina</taxon>
        <taxon>Diplogasteromorpha</taxon>
        <taxon>Diplogasteroidea</taxon>
        <taxon>Neodiplogasteridae</taxon>
        <taxon>Pristionchus</taxon>
    </lineage>
</organism>
<proteinExistence type="predicted"/>
<accession>A0AAN4ZJI4</accession>
<evidence type="ECO:0000313" key="2">
    <source>
        <dbReference type="EMBL" id="GMR38145.1"/>
    </source>
</evidence>
<evidence type="ECO:0008006" key="4">
    <source>
        <dbReference type="Google" id="ProtNLM"/>
    </source>
</evidence>
<dbReference type="Proteomes" id="UP001328107">
    <property type="component" value="Unassembled WGS sequence"/>
</dbReference>
<evidence type="ECO:0000256" key="1">
    <source>
        <dbReference type="SAM" id="MobiDB-lite"/>
    </source>
</evidence>
<dbReference type="AlphaFoldDB" id="A0AAN4ZJI4"/>
<gene>
    <name evidence="2" type="ORF">PMAYCL1PPCAC_08340</name>
</gene>
<feature type="compositionally biased region" description="Low complexity" evidence="1">
    <location>
        <begin position="71"/>
        <end position="81"/>
    </location>
</feature>
<sequence>MSMQSIGSAEYWSVHPGRLTHENPINNDRPTGINYPLSLSSLFASADEELRVTDEFCKACRNLRERRPDTSSSSLDQLQLDRNTGNRTDRKQHDKNEIEVNANMFRMSPFSTSSIFSSADEESRATNAFCQTFHRLSIKANGQSTFKIDIPTNHSDNSSIPWIESLPWPALNRLFHFLRSDEECTDLNNLSKVSTRFYNEVHQFMEINRPGFKEVKFNYYNGNILDMEIRFHHSNLAFYDLSNIDWGRVKRTGSNSNPILHVRLTGNKDLVIEQRMAKLLSSSIAHLCIDGLGKRSSTPEPTLCTKLLGSSTICSLDFSDLILDDIAA</sequence>
<protein>
    <recommendedName>
        <fullName evidence="4">F-box domain-containing protein</fullName>
    </recommendedName>
</protein>
<feature type="non-terminal residue" evidence="2">
    <location>
        <position position="328"/>
    </location>
</feature>